<dbReference type="InterPro" id="IPR017452">
    <property type="entry name" value="GPCR_Rhodpsn_7TM"/>
</dbReference>
<dbReference type="Gene3D" id="1.20.1070.10">
    <property type="entry name" value="Rhodopsin 7-helix transmembrane proteins"/>
    <property type="match status" value="1"/>
</dbReference>
<dbReference type="HOGENOM" id="CLU_012526_3_1_1"/>
<evidence type="ECO:0000313" key="11">
    <source>
        <dbReference type="Proteomes" id="UP000008672"/>
    </source>
</evidence>
<name>H3AAU9_LATCH</name>
<comment type="subcellular location">
    <subcellularLocation>
        <location evidence="1">Cell membrane</location>
        <topology evidence="1">Multi-pass membrane protein</topology>
    </subcellularLocation>
</comment>
<keyword evidence="11" id="KW-1185">Reference proteome</keyword>
<accession>H3AAU9</accession>
<dbReference type="GeneTree" id="ENSGT01140000282541"/>
<keyword evidence="7" id="KW-0807">Transducer</keyword>
<reference evidence="10" key="2">
    <citation type="submission" date="2025-08" db="UniProtKB">
        <authorList>
            <consortium name="Ensembl"/>
        </authorList>
    </citation>
    <scope>IDENTIFICATION</scope>
</reference>
<evidence type="ECO:0000256" key="3">
    <source>
        <dbReference type="ARBA" id="ARBA00022606"/>
    </source>
</evidence>
<dbReference type="SUPFAM" id="SSF81321">
    <property type="entry name" value="Family A G protein-coupled receptor-like"/>
    <property type="match status" value="1"/>
</dbReference>
<protein>
    <recommendedName>
        <fullName evidence="9">G-protein coupled receptors family 1 profile domain-containing protein</fullName>
    </recommendedName>
</protein>
<dbReference type="Ensembl" id="ENSLACT00000006827.1">
    <property type="protein sequence ID" value="ENSLACP00000006770.1"/>
    <property type="gene ID" value="ENSLACG00000006008.1"/>
</dbReference>
<keyword evidence="2" id="KW-1003">Cell membrane</keyword>
<dbReference type="PRINTS" id="PR00245">
    <property type="entry name" value="OLFACTORYR"/>
</dbReference>
<evidence type="ECO:0000256" key="6">
    <source>
        <dbReference type="ARBA" id="ARBA00023136"/>
    </source>
</evidence>
<evidence type="ECO:0000256" key="2">
    <source>
        <dbReference type="ARBA" id="ARBA00022475"/>
    </source>
</evidence>
<evidence type="ECO:0000256" key="1">
    <source>
        <dbReference type="ARBA" id="ARBA00004651"/>
    </source>
</evidence>
<dbReference type="InParanoid" id="H3AAU9"/>
<feature type="domain" description="G-protein coupled receptors family 1 profile" evidence="9">
    <location>
        <begin position="1"/>
        <end position="160"/>
    </location>
</feature>
<sequence length="160" mass="17906">IAICNPLHYTSIINTKVCILLAVFAWSVGLVSTLPSTVLLLRLSFCGPKEIYHYYCDHPQILKAACNDTSFNYYLSLYVAAVVIVVPFLFVLFTYLGILRAVLKIRSAEGRRKTFSTCCSHLICVVIFYMSSGFVYFRPQQTSTSDSSIMASLLYSTLSP</sequence>
<keyword evidence="6 8" id="KW-0472">Membrane</keyword>
<evidence type="ECO:0000256" key="4">
    <source>
        <dbReference type="ARBA" id="ARBA00022692"/>
    </source>
</evidence>
<feature type="transmembrane region" description="Helical" evidence="8">
    <location>
        <begin position="115"/>
        <end position="137"/>
    </location>
</feature>
<evidence type="ECO:0000313" key="10">
    <source>
        <dbReference type="Ensembl" id="ENSLACP00000006770.1"/>
    </source>
</evidence>
<dbReference type="Pfam" id="PF13853">
    <property type="entry name" value="7tm_4"/>
    <property type="match status" value="1"/>
</dbReference>
<dbReference type="AlphaFoldDB" id="H3AAU9"/>
<dbReference type="GO" id="GO:0007186">
    <property type="term" value="P:G protein-coupled receptor signaling pathway"/>
    <property type="evidence" value="ECO:0007669"/>
    <property type="project" value="InterPro"/>
</dbReference>
<dbReference type="GO" id="GO:0004984">
    <property type="term" value="F:olfactory receptor activity"/>
    <property type="evidence" value="ECO:0007669"/>
    <property type="project" value="InterPro"/>
</dbReference>
<dbReference type="eggNOG" id="ENOG502SK1M">
    <property type="taxonomic scope" value="Eukaryota"/>
</dbReference>
<keyword evidence="3" id="KW-0716">Sensory transduction</keyword>
<dbReference type="OMA" id="CCSHLIC"/>
<organism evidence="10 11">
    <name type="scientific">Latimeria chalumnae</name>
    <name type="common">Coelacanth</name>
    <dbReference type="NCBI Taxonomy" id="7897"/>
    <lineage>
        <taxon>Eukaryota</taxon>
        <taxon>Metazoa</taxon>
        <taxon>Chordata</taxon>
        <taxon>Craniata</taxon>
        <taxon>Vertebrata</taxon>
        <taxon>Euteleostomi</taxon>
        <taxon>Coelacanthiformes</taxon>
        <taxon>Coelacanthidae</taxon>
        <taxon>Latimeria</taxon>
    </lineage>
</organism>
<keyword evidence="4 8" id="KW-0812">Transmembrane</keyword>
<dbReference type="GO" id="GO:0005886">
    <property type="term" value="C:plasma membrane"/>
    <property type="evidence" value="ECO:0007669"/>
    <property type="project" value="UniProtKB-SubCell"/>
</dbReference>
<dbReference type="InterPro" id="IPR000725">
    <property type="entry name" value="Olfact_rcpt"/>
</dbReference>
<proteinExistence type="predicted"/>
<reference evidence="11" key="1">
    <citation type="submission" date="2011-08" db="EMBL/GenBank/DDBJ databases">
        <title>The draft genome of Latimeria chalumnae.</title>
        <authorList>
            <person name="Di Palma F."/>
            <person name="Alfoldi J."/>
            <person name="Johnson J."/>
            <person name="Berlin A."/>
            <person name="Gnerre S."/>
            <person name="Jaffe D."/>
            <person name="MacCallum I."/>
            <person name="Young S."/>
            <person name="Walker B.J."/>
            <person name="Lander E."/>
            <person name="Lindblad-Toh K."/>
        </authorList>
    </citation>
    <scope>NUCLEOTIDE SEQUENCE [LARGE SCALE GENOMIC DNA]</scope>
    <source>
        <strain evidence="11">Wild caught</strain>
    </source>
</reference>
<feature type="transmembrane region" description="Helical" evidence="8">
    <location>
        <begin position="17"/>
        <end position="41"/>
    </location>
</feature>
<reference evidence="10" key="3">
    <citation type="submission" date="2025-09" db="UniProtKB">
        <authorList>
            <consortium name="Ensembl"/>
        </authorList>
    </citation>
    <scope>IDENTIFICATION</scope>
</reference>
<evidence type="ECO:0000256" key="5">
    <source>
        <dbReference type="ARBA" id="ARBA00022989"/>
    </source>
</evidence>
<dbReference type="PANTHER" id="PTHR26453">
    <property type="entry name" value="OLFACTORY RECEPTOR"/>
    <property type="match status" value="1"/>
</dbReference>
<dbReference type="PROSITE" id="PS50262">
    <property type="entry name" value="G_PROTEIN_RECEP_F1_2"/>
    <property type="match status" value="1"/>
</dbReference>
<keyword evidence="5 8" id="KW-1133">Transmembrane helix</keyword>
<feature type="transmembrane region" description="Helical" evidence="8">
    <location>
        <begin position="77"/>
        <end position="103"/>
    </location>
</feature>
<evidence type="ECO:0000259" key="9">
    <source>
        <dbReference type="PROSITE" id="PS50262"/>
    </source>
</evidence>
<dbReference type="Proteomes" id="UP000008672">
    <property type="component" value="Unassembled WGS sequence"/>
</dbReference>
<dbReference type="EMBL" id="AFYH01198213">
    <property type="status" value="NOT_ANNOTATED_CDS"/>
    <property type="molecule type" value="Genomic_DNA"/>
</dbReference>
<evidence type="ECO:0000256" key="8">
    <source>
        <dbReference type="SAM" id="Phobius"/>
    </source>
</evidence>
<evidence type="ECO:0000256" key="7">
    <source>
        <dbReference type="ARBA" id="ARBA00023224"/>
    </source>
</evidence>